<accession>A0A9W6TIN8</accession>
<dbReference type="InterPro" id="IPR000048">
    <property type="entry name" value="IQ_motif_EF-hand-BS"/>
</dbReference>
<keyword evidence="1" id="KW-0175">Coiled coil</keyword>
<evidence type="ECO:0000256" key="2">
    <source>
        <dbReference type="SAM" id="MobiDB-lite"/>
    </source>
</evidence>
<feature type="region of interest" description="Disordered" evidence="2">
    <location>
        <begin position="131"/>
        <end position="151"/>
    </location>
</feature>
<dbReference type="Proteomes" id="UP001165083">
    <property type="component" value="Unassembled WGS sequence"/>
</dbReference>
<dbReference type="EMBL" id="BSXW01000211">
    <property type="protein sequence ID" value="GMF14951.1"/>
    <property type="molecule type" value="Genomic_DNA"/>
</dbReference>
<organism evidence="3 4">
    <name type="scientific">Phytophthora lilii</name>
    <dbReference type="NCBI Taxonomy" id="2077276"/>
    <lineage>
        <taxon>Eukaryota</taxon>
        <taxon>Sar</taxon>
        <taxon>Stramenopiles</taxon>
        <taxon>Oomycota</taxon>
        <taxon>Peronosporomycetes</taxon>
        <taxon>Peronosporales</taxon>
        <taxon>Peronosporaceae</taxon>
        <taxon>Phytophthora</taxon>
    </lineage>
</organism>
<dbReference type="Gene3D" id="1.20.5.190">
    <property type="match status" value="1"/>
</dbReference>
<reference evidence="3" key="1">
    <citation type="submission" date="2023-04" db="EMBL/GenBank/DDBJ databases">
        <title>Phytophthora lilii NBRC 32176.</title>
        <authorList>
            <person name="Ichikawa N."/>
            <person name="Sato H."/>
            <person name="Tonouchi N."/>
        </authorList>
    </citation>
    <scope>NUCLEOTIDE SEQUENCE</scope>
    <source>
        <strain evidence="3">NBRC 32176</strain>
    </source>
</reference>
<name>A0A9W6TIN8_9STRA</name>
<gene>
    <name evidence="3" type="ORF">Plil01_000502600</name>
</gene>
<proteinExistence type="predicted"/>
<keyword evidence="4" id="KW-1185">Reference proteome</keyword>
<feature type="compositionally biased region" description="Basic residues" evidence="2">
    <location>
        <begin position="454"/>
        <end position="473"/>
    </location>
</feature>
<dbReference type="PROSITE" id="PS50096">
    <property type="entry name" value="IQ"/>
    <property type="match status" value="2"/>
</dbReference>
<feature type="compositionally biased region" description="Low complexity" evidence="2">
    <location>
        <begin position="374"/>
        <end position="393"/>
    </location>
</feature>
<dbReference type="Pfam" id="PF00612">
    <property type="entry name" value="IQ"/>
    <property type="match status" value="3"/>
</dbReference>
<protein>
    <submittedName>
        <fullName evidence="3">Unnamed protein product</fullName>
    </submittedName>
</protein>
<evidence type="ECO:0000313" key="3">
    <source>
        <dbReference type="EMBL" id="GMF14951.1"/>
    </source>
</evidence>
<feature type="coiled-coil region" evidence="1">
    <location>
        <begin position="271"/>
        <end position="314"/>
    </location>
</feature>
<evidence type="ECO:0000313" key="4">
    <source>
        <dbReference type="Proteomes" id="UP001165083"/>
    </source>
</evidence>
<feature type="region of interest" description="Disordered" evidence="2">
    <location>
        <begin position="330"/>
        <end position="349"/>
    </location>
</feature>
<feature type="region of interest" description="Disordered" evidence="2">
    <location>
        <begin position="366"/>
        <end position="481"/>
    </location>
</feature>
<feature type="compositionally biased region" description="Basic and acidic residues" evidence="2">
    <location>
        <begin position="339"/>
        <end position="349"/>
    </location>
</feature>
<sequence length="518" mass="58572">MGRMLAARSYVRMERQQRGEAELQHRAAVVIQCNARSFMTRLIYLDVLYLICRIQAAMRGCLVRKQLRWIRASDVEGISKLQAHVRGYLVRRRIAFVQESIESDINLSVPASNLSNHEDVGKADQATQADFGTSVPRLGETSNHANGGYRSTRASSFSFKSDGKNGRNNLAKSLTGLGWQPSVEPAIKRSYWLPAGDSFDRRLPVLPVPKRMLALERVCADSGDPLGGDEQRLINQSWTPKKRPHQKPCPVRLSPVVIPSVRPEVPEINLNEDAVNENANLFEKEERIRRQEELKQKLQSRRNQEKRQQKLELKLKGEAELKILRRRSKEGKIRQVSADQRREERERIAMTREERHIRLHIKFCSRQVSKKRQQLATASTTASESESQPSSTKQTRRDSSIAKARKTTSRSKREDGASSDDDGDMSFLDIDFTIPAAMKPRNQAGSNTGNSQTKKPRGSSKHTLTKKQKRAPGRGKCNRDNTCEAVPLSVQEDQEDDCGYGDEFDDVEDEVALGSLIC</sequence>
<comment type="caution">
    <text evidence="3">The sequence shown here is derived from an EMBL/GenBank/DDBJ whole genome shotgun (WGS) entry which is preliminary data.</text>
</comment>
<evidence type="ECO:0000256" key="1">
    <source>
        <dbReference type="SAM" id="Coils"/>
    </source>
</evidence>
<feature type="compositionally biased region" description="Polar residues" evidence="2">
    <location>
        <begin position="443"/>
        <end position="453"/>
    </location>
</feature>
<dbReference type="AlphaFoldDB" id="A0A9W6TIN8"/>
<dbReference type="SMART" id="SM00015">
    <property type="entry name" value="IQ"/>
    <property type="match status" value="3"/>
</dbReference>
<dbReference type="OrthoDB" id="252964at2759"/>